<dbReference type="InterPro" id="IPR032710">
    <property type="entry name" value="NTF2-like_dom_sf"/>
</dbReference>
<sequence>MPANPTAAELLATVEASPRAVGVHDKASWVGLFAENASVEDPVGSRPHIGRAAIDRFYDTFIGPNGIAFDVTNDVVCGSTVFRDLTIATTMSTGVTLHVPMHLRYDLAEVGGELKIRALRAHWELPGMIAQLMGSGAQGLLAGAKLGPQLLSNQGVGGAVGFMRGMRGVGGKGKQAAGQLLDALGRADIAGARTALVSVPRLDWAGDEAMSLEDFTTRAKGLRWSKPIAAGRHVTATVETREGRGIAQLDFPERGTRIQAARIFVQPR</sequence>
<dbReference type="Pfam" id="PF12680">
    <property type="entry name" value="SnoaL_2"/>
    <property type="match status" value="1"/>
</dbReference>
<feature type="domain" description="SnoaL-like" evidence="1">
    <location>
        <begin position="14"/>
        <end position="107"/>
    </location>
</feature>
<dbReference type="Proteomes" id="UP000602198">
    <property type="component" value="Unassembled WGS sequence"/>
</dbReference>
<dbReference type="InterPro" id="IPR037401">
    <property type="entry name" value="SnoaL-like"/>
</dbReference>
<organism evidence="2 3">
    <name type="scientific">Nocardia acididurans</name>
    <dbReference type="NCBI Taxonomy" id="2802282"/>
    <lineage>
        <taxon>Bacteria</taxon>
        <taxon>Bacillati</taxon>
        <taxon>Actinomycetota</taxon>
        <taxon>Actinomycetes</taxon>
        <taxon>Mycobacteriales</taxon>
        <taxon>Nocardiaceae</taxon>
        <taxon>Nocardia</taxon>
    </lineage>
</organism>
<reference evidence="2 3" key="1">
    <citation type="submission" date="2021-01" db="EMBL/GenBank/DDBJ databases">
        <title>WGS of actinomycetes isolated from Thailand.</title>
        <authorList>
            <person name="Thawai C."/>
        </authorList>
    </citation>
    <scope>NUCLEOTIDE SEQUENCE [LARGE SCALE GENOMIC DNA]</scope>
    <source>
        <strain evidence="2 3">LPG 2</strain>
    </source>
</reference>
<keyword evidence="3" id="KW-1185">Reference proteome</keyword>
<dbReference type="SUPFAM" id="SSF54427">
    <property type="entry name" value="NTF2-like"/>
    <property type="match status" value="1"/>
</dbReference>
<dbReference type="Gene3D" id="3.10.450.50">
    <property type="match status" value="1"/>
</dbReference>
<comment type="caution">
    <text evidence="2">The sequence shown here is derived from an EMBL/GenBank/DDBJ whole genome shotgun (WGS) entry which is preliminary data.</text>
</comment>
<proteinExistence type="predicted"/>
<protein>
    <submittedName>
        <fullName evidence="2">Nuclear transport factor 2 family protein</fullName>
    </submittedName>
</protein>
<dbReference type="EMBL" id="JAERRJ010000011">
    <property type="protein sequence ID" value="MBL1078150.1"/>
    <property type="molecule type" value="Genomic_DNA"/>
</dbReference>
<evidence type="ECO:0000259" key="1">
    <source>
        <dbReference type="Pfam" id="PF12680"/>
    </source>
</evidence>
<name>A0ABS1MDM7_9NOCA</name>
<gene>
    <name evidence="2" type="ORF">JK358_27460</name>
</gene>
<dbReference type="RefSeq" id="WP_201952923.1">
    <property type="nucleotide sequence ID" value="NZ_JAERRJ010000011.1"/>
</dbReference>
<accession>A0ABS1MDM7</accession>
<evidence type="ECO:0000313" key="2">
    <source>
        <dbReference type="EMBL" id="MBL1078150.1"/>
    </source>
</evidence>
<evidence type="ECO:0000313" key="3">
    <source>
        <dbReference type="Proteomes" id="UP000602198"/>
    </source>
</evidence>